<dbReference type="InterPro" id="IPR025975">
    <property type="entry name" value="Polysacc_lyase"/>
</dbReference>
<name>B0Y0T9_ASPFC</name>
<dbReference type="OrthoDB" id="3889489at2759"/>
<protein>
    <recommendedName>
        <fullName evidence="3">Glucuronan lyase A</fullName>
    </recommendedName>
</protein>
<dbReference type="Gene3D" id="2.60.120.200">
    <property type="match status" value="1"/>
</dbReference>
<organism evidence="1 2">
    <name type="scientific">Aspergillus fumigatus (strain CBS 144.89 / FGSC A1163 / CEA10)</name>
    <name type="common">Neosartorya fumigata</name>
    <dbReference type="NCBI Taxonomy" id="451804"/>
    <lineage>
        <taxon>Eukaryota</taxon>
        <taxon>Fungi</taxon>
        <taxon>Dikarya</taxon>
        <taxon>Ascomycota</taxon>
        <taxon>Pezizomycotina</taxon>
        <taxon>Eurotiomycetes</taxon>
        <taxon>Eurotiomycetidae</taxon>
        <taxon>Eurotiales</taxon>
        <taxon>Aspergillaceae</taxon>
        <taxon>Aspergillus</taxon>
        <taxon>Aspergillus subgen. Fumigati</taxon>
    </lineage>
</organism>
<dbReference type="AlphaFoldDB" id="B0Y0T9"/>
<sequence>MWSETPMVSSMTIAGETCDSSGFCLRSNRIRQLSHSFKMIKPSILGALALLSCALPSNATQIFRNTGTLAGWDSVNHEHSGTVQQVSNVVYEGSTALKMTQVYDASYTGRYHSEVVKNNVYKRGDTGFYGFAFRLQEDWQFSPAQSYNIAQFIADFSDTGCDDYMPSSMVWLVGNQLYSRVKQGSVCAQKTKTFSNLATVTAGVWHKVIIQASWKSDGTGFYKMWFDGVKVLDQHDIATTVDDNRPFQFRVGLYANGWHDDKGMKGTQGTRQIWYDEIAAGTTFADADPAQW</sequence>
<evidence type="ECO:0008006" key="3">
    <source>
        <dbReference type="Google" id="ProtNLM"/>
    </source>
</evidence>
<dbReference type="Pfam" id="PF14099">
    <property type="entry name" value="Polysacc_lyase"/>
    <property type="match status" value="1"/>
</dbReference>
<dbReference type="CAZy" id="PL20">
    <property type="family name" value="Polysaccharide Lyase Family 20"/>
</dbReference>
<evidence type="ECO:0000313" key="2">
    <source>
        <dbReference type="Proteomes" id="UP000001699"/>
    </source>
</evidence>
<dbReference type="HOGENOM" id="CLU_090719_0_0_1"/>
<keyword evidence="2" id="KW-1185">Reference proteome</keyword>
<dbReference type="Proteomes" id="UP000001699">
    <property type="component" value="Unassembled WGS sequence"/>
</dbReference>
<evidence type="ECO:0000313" key="1">
    <source>
        <dbReference type="EMBL" id="EDP51830.1"/>
    </source>
</evidence>
<dbReference type="VEuPathDB" id="FungiDB:AFUB_058510"/>
<dbReference type="EMBL" id="DS499597">
    <property type="protein sequence ID" value="EDP51830.1"/>
    <property type="molecule type" value="Genomic_DNA"/>
</dbReference>
<accession>B0Y0T9</accession>
<gene>
    <name evidence="1" type="ORF">AFUB_058510</name>
</gene>
<proteinExistence type="predicted"/>
<reference evidence="1 2" key="1">
    <citation type="journal article" date="2008" name="PLoS Genet.">
        <title>Genomic islands in the pathogenic filamentous fungus Aspergillus fumigatus.</title>
        <authorList>
            <person name="Fedorova N.D."/>
            <person name="Khaldi N."/>
            <person name="Joardar V.S."/>
            <person name="Maiti R."/>
            <person name="Amedeo P."/>
            <person name="Anderson M.J."/>
            <person name="Crabtree J."/>
            <person name="Silva J.C."/>
            <person name="Badger J.H."/>
            <person name="Albarraq A."/>
            <person name="Angiuoli S."/>
            <person name="Bussey H."/>
            <person name="Bowyer P."/>
            <person name="Cotty P.J."/>
            <person name="Dyer P.S."/>
            <person name="Egan A."/>
            <person name="Galens K."/>
            <person name="Fraser-Liggett C.M."/>
            <person name="Haas B.J."/>
            <person name="Inman J.M."/>
            <person name="Kent R."/>
            <person name="Lemieux S."/>
            <person name="Malavazi I."/>
            <person name="Orvis J."/>
            <person name="Roemer T."/>
            <person name="Ronning C.M."/>
            <person name="Sundaram J.P."/>
            <person name="Sutton G."/>
            <person name="Turner G."/>
            <person name="Venter J.C."/>
            <person name="White O.R."/>
            <person name="Whitty B.R."/>
            <person name="Youngman P."/>
            <person name="Wolfe K.H."/>
            <person name="Goldman G.H."/>
            <person name="Wortman J.R."/>
            <person name="Jiang B."/>
            <person name="Denning D.W."/>
            <person name="Nierman W.C."/>
        </authorList>
    </citation>
    <scope>NUCLEOTIDE SEQUENCE [LARGE SCALE GENOMIC DNA]</scope>
    <source>
        <strain evidence="2">CBS 144.89 / FGSC A1163 / CEA10</strain>
    </source>
</reference>